<feature type="domain" description="FAD/NAD(P)-binding" evidence="15">
    <location>
        <begin position="27"/>
        <end position="313"/>
    </location>
</feature>
<dbReference type="InterPro" id="IPR036188">
    <property type="entry name" value="FAD/NAD-bd_sf"/>
</dbReference>
<organism evidence="17 18">
    <name type="scientific">Microbulbifer echini</name>
    <dbReference type="NCBI Taxonomy" id="1529067"/>
    <lineage>
        <taxon>Bacteria</taxon>
        <taxon>Pseudomonadati</taxon>
        <taxon>Pseudomonadota</taxon>
        <taxon>Gammaproteobacteria</taxon>
        <taxon>Cellvibrionales</taxon>
        <taxon>Microbulbiferaceae</taxon>
        <taxon>Microbulbifer</taxon>
    </lineage>
</organism>
<keyword evidence="10" id="KW-0560">Oxidoreductase</keyword>
<evidence type="ECO:0000256" key="5">
    <source>
        <dbReference type="ARBA" id="ARBA00010429"/>
    </source>
</evidence>
<protein>
    <submittedName>
        <fullName evidence="17">FAD-dependent oxidoreductase</fullName>
    </submittedName>
</protein>
<evidence type="ECO:0000256" key="11">
    <source>
        <dbReference type="ARBA" id="ARBA00023004"/>
    </source>
</evidence>
<dbReference type="PANTHER" id="PTHR43809:SF1">
    <property type="entry name" value="NITRITE REDUCTASE (NADH) LARGE SUBUNIT"/>
    <property type="match status" value="1"/>
</dbReference>
<feature type="transmembrane region" description="Helical" evidence="13">
    <location>
        <begin position="613"/>
        <end position="634"/>
    </location>
</feature>
<feature type="transmembrane region" description="Helical" evidence="13">
    <location>
        <begin position="654"/>
        <end position="675"/>
    </location>
</feature>
<keyword evidence="12" id="KW-0411">Iron-sulfur</keyword>
<evidence type="ECO:0000259" key="14">
    <source>
        <dbReference type="Pfam" id="PF04324"/>
    </source>
</evidence>
<sequence length="676" mass="75093">MTELKSSAARQYSPNSAQASDSSYPIYVIVGTGPVGVRCAQKLLEFCDEAQIVIYGAETESPYNRVKLSQYLSRHVDRDELDNPILGKSDHRLAEYIDREIISIDRVKKIVTDAAGNRQPYTKLILATGSNPSIPRIPGAELPSVYPFRSLRNTNDLIALREQHADICVIGAGALGLEAATALKTPKNTVTLQSRGKLLSGLLGEEGEEFLKSSLAALGVQLKVGSTLQLIEQDEDKSRLVFEGDETLSVDAIVLCTGIQPEVSLAQQSGLNIDRGVVVNEWMQTSDPDIYAVGECAEFDRKVYQLVRPGYEQAESCCSHIRRDHGGEILERPYTGSYTDIQLKIAHIPCAIMGDVASENLQQHEGLESHVFRNRFKGIYRRLFVREGRILGAVYIGSWDEANSLRQAVAQEEKVSAHALKQFSDEGRLFGQQASNSIKNFPDSYLVCQCNSVSKGELCKAISEGKRTLNELQQATTAGSVCGSCRPLMAELLDAPVPNLVMRHAKGILVTSVISLLLITLSFLMPSPPVSDTVQTGQFWEKLWYDNFWKQVTGYTILVLCLFTAALSVRKRWNKLALGHMDHWRYAHSLIGVVAVATLAVHTGFRMGQNLNLALMLVFLGVTATGSLVGVFMARNHHWTDLKLREHRKWWSRVHYALLWALPVLLAYHILAVYYF</sequence>
<dbReference type="Pfam" id="PF04324">
    <property type="entry name" value="Fer2_BFD"/>
    <property type="match status" value="1"/>
</dbReference>
<reference evidence="17 18" key="1">
    <citation type="submission" date="2024-08" db="EMBL/GenBank/DDBJ databases">
        <authorList>
            <person name="Ishaq N."/>
        </authorList>
    </citation>
    <scope>NUCLEOTIDE SEQUENCE [LARGE SCALE GENOMIC DNA]</scope>
    <source>
        <strain evidence="17 18">JCM 30400</strain>
    </source>
</reference>
<comment type="cofactor">
    <cofactor evidence="1">
        <name>siroheme</name>
        <dbReference type="ChEBI" id="CHEBI:60052"/>
    </cofactor>
</comment>
<dbReference type="Gene3D" id="1.10.10.1100">
    <property type="entry name" value="BFD-like [2Fe-2S]-binding domain"/>
    <property type="match status" value="1"/>
</dbReference>
<dbReference type="SUPFAM" id="SSF51905">
    <property type="entry name" value="FAD/NAD(P)-binding domain"/>
    <property type="match status" value="2"/>
</dbReference>
<evidence type="ECO:0000256" key="7">
    <source>
        <dbReference type="ARBA" id="ARBA00022630"/>
    </source>
</evidence>
<evidence type="ECO:0000256" key="13">
    <source>
        <dbReference type="SAM" id="Phobius"/>
    </source>
</evidence>
<evidence type="ECO:0000256" key="12">
    <source>
        <dbReference type="ARBA" id="ARBA00023014"/>
    </source>
</evidence>
<dbReference type="InterPro" id="IPR023753">
    <property type="entry name" value="FAD/NAD-binding_dom"/>
</dbReference>
<evidence type="ECO:0000256" key="1">
    <source>
        <dbReference type="ARBA" id="ARBA00001929"/>
    </source>
</evidence>
<evidence type="ECO:0000256" key="6">
    <source>
        <dbReference type="ARBA" id="ARBA00022617"/>
    </source>
</evidence>
<comment type="cofactor">
    <cofactor evidence="2">
        <name>[4Fe-4S] cluster</name>
        <dbReference type="ChEBI" id="CHEBI:49883"/>
    </cofactor>
</comment>
<comment type="pathway">
    <text evidence="4">Nitrogen metabolism; nitrate reduction (assimilation).</text>
</comment>
<evidence type="ECO:0000313" key="17">
    <source>
        <dbReference type="EMBL" id="MFA0790608.1"/>
    </source>
</evidence>
<evidence type="ECO:0000256" key="2">
    <source>
        <dbReference type="ARBA" id="ARBA00001966"/>
    </source>
</evidence>
<evidence type="ECO:0000256" key="8">
    <source>
        <dbReference type="ARBA" id="ARBA00022723"/>
    </source>
</evidence>
<keyword evidence="13" id="KW-1133">Transmembrane helix</keyword>
<evidence type="ECO:0000256" key="3">
    <source>
        <dbReference type="ARBA" id="ARBA00001974"/>
    </source>
</evidence>
<dbReference type="PRINTS" id="PR00411">
    <property type="entry name" value="PNDRDTASEI"/>
</dbReference>
<feature type="domain" description="NADH-rubredoxin oxidoreductase C-terminal" evidence="16">
    <location>
        <begin position="342"/>
        <end position="412"/>
    </location>
</feature>
<feature type="transmembrane region" description="Helical" evidence="13">
    <location>
        <begin position="508"/>
        <end position="528"/>
    </location>
</feature>
<comment type="caution">
    <text evidence="17">The sequence shown here is derived from an EMBL/GenBank/DDBJ whole genome shotgun (WGS) entry which is preliminary data.</text>
</comment>
<keyword evidence="13" id="KW-0812">Transmembrane</keyword>
<evidence type="ECO:0000259" key="16">
    <source>
        <dbReference type="Pfam" id="PF18267"/>
    </source>
</evidence>
<dbReference type="InterPro" id="IPR041854">
    <property type="entry name" value="BFD-like_2Fe2S-bd_dom_sf"/>
</dbReference>
<dbReference type="InterPro" id="IPR016156">
    <property type="entry name" value="FAD/NAD-linked_Rdtase_dimer_sf"/>
</dbReference>
<feature type="domain" description="BFD-like [2Fe-2S]-binding" evidence="14">
    <location>
        <begin position="446"/>
        <end position="494"/>
    </location>
</feature>
<proteinExistence type="inferred from homology"/>
<dbReference type="PRINTS" id="PR00368">
    <property type="entry name" value="FADPNR"/>
</dbReference>
<name>A0ABV4NNI3_9GAMM</name>
<dbReference type="PANTHER" id="PTHR43809">
    <property type="entry name" value="NITRITE REDUCTASE (NADH) LARGE SUBUNIT"/>
    <property type="match status" value="1"/>
</dbReference>
<feature type="transmembrane region" description="Helical" evidence="13">
    <location>
        <begin position="590"/>
        <end position="607"/>
    </location>
</feature>
<dbReference type="EMBL" id="JBGMEL010000007">
    <property type="protein sequence ID" value="MFA0790608.1"/>
    <property type="molecule type" value="Genomic_DNA"/>
</dbReference>
<evidence type="ECO:0000313" key="18">
    <source>
        <dbReference type="Proteomes" id="UP001569414"/>
    </source>
</evidence>
<dbReference type="InterPro" id="IPR007419">
    <property type="entry name" value="BFD-like_2Fe2S-bd_dom"/>
</dbReference>
<keyword evidence="13" id="KW-0472">Membrane</keyword>
<dbReference type="Gene3D" id="3.30.390.30">
    <property type="match status" value="1"/>
</dbReference>
<comment type="similarity">
    <text evidence="5">Belongs to the nitrite and sulfite reductase 4Fe-4S domain family.</text>
</comment>
<evidence type="ECO:0000256" key="10">
    <source>
        <dbReference type="ARBA" id="ARBA00023002"/>
    </source>
</evidence>
<keyword evidence="6" id="KW-0349">Heme</keyword>
<comment type="cofactor">
    <cofactor evidence="3">
        <name>FAD</name>
        <dbReference type="ChEBI" id="CHEBI:57692"/>
    </cofactor>
</comment>
<dbReference type="Pfam" id="PF18267">
    <property type="entry name" value="Rubredoxin_C"/>
    <property type="match status" value="1"/>
</dbReference>
<keyword evidence="18" id="KW-1185">Reference proteome</keyword>
<evidence type="ECO:0000256" key="4">
    <source>
        <dbReference type="ARBA" id="ARBA00005096"/>
    </source>
</evidence>
<evidence type="ECO:0000259" key="15">
    <source>
        <dbReference type="Pfam" id="PF07992"/>
    </source>
</evidence>
<keyword evidence="11" id="KW-0408">Iron</keyword>
<dbReference type="RefSeq" id="WP_371843294.1">
    <property type="nucleotide sequence ID" value="NZ_JBGMEL010000007.1"/>
</dbReference>
<dbReference type="InterPro" id="IPR052034">
    <property type="entry name" value="NasD-like"/>
</dbReference>
<keyword evidence="8" id="KW-0479">Metal-binding</keyword>
<dbReference type="Gene3D" id="3.50.50.60">
    <property type="entry name" value="FAD/NAD(P)-binding domain"/>
    <property type="match status" value="2"/>
</dbReference>
<dbReference type="Pfam" id="PF07992">
    <property type="entry name" value="Pyr_redox_2"/>
    <property type="match status" value="1"/>
</dbReference>
<accession>A0ABV4NNI3</accession>
<gene>
    <name evidence="17" type="ORF">ACCI51_08605</name>
</gene>
<dbReference type="Proteomes" id="UP001569414">
    <property type="component" value="Unassembled WGS sequence"/>
</dbReference>
<feature type="transmembrane region" description="Helical" evidence="13">
    <location>
        <begin position="548"/>
        <end position="569"/>
    </location>
</feature>
<keyword evidence="9" id="KW-0274">FAD</keyword>
<evidence type="ECO:0000256" key="9">
    <source>
        <dbReference type="ARBA" id="ARBA00022827"/>
    </source>
</evidence>
<dbReference type="InterPro" id="IPR041575">
    <property type="entry name" value="Rubredoxin_C"/>
</dbReference>
<keyword evidence="7" id="KW-0285">Flavoprotein</keyword>